<protein>
    <submittedName>
        <fullName evidence="2">Thermonuclease family protein</fullName>
    </submittedName>
</protein>
<proteinExistence type="predicted"/>
<dbReference type="InterPro" id="IPR035437">
    <property type="entry name" value="SNase_OB-fold_sf"/>
</dbReference>
<name>A0ABY5RRD0_9HYPH</name>
<dbReference type="SMART" id="SM00318">
    <property type="entry name" value="SNc"/>
    <property type="match status" value="1"/>
</dbReference>
<feature type="domain" description="TNase-like" evidence="1">
    <location>
        <begin position="33"/>
        <end position="127"/>
    </location>
</feature>
<dbReference type="PROSITE" id="PS50830">
    <property type="entry name" value="TNASE_3"/>
    <property type="match status" value="1"/>
</dbReference>
<dbReference type="RefSeq" id="WP_259060163.1">
    <property type="nucleotide sequence ID" value="NZ_CP102845.1"/>
</dbReference>
<dbReference type="Proteomes" id="UP001017257">
    <property type="component" value="Chromosome"/>
</dbReference>
<evidence type="ECO:0000313" key="2">
    <source>
        <dbReference type="EMBL" id="UVF18504.1"/>
    </source>
</evidence>
<evidence type="ECO:0000259" key="1">
    <source>
        <dbReference type="PROSITE" id="PS50830"/>
    </source>
</evidence>
<keyword evidence="3" id="KW-1185">Reference proteome</keyword>
<sequence>MIRMDIRAALLLVFTLCLALGLLTFENLPTLAETIDGRRVVIIDGDTIAIGSERVRILNVDTPETFRPRCEAELVAGLKAKERLAELLRAGPVGIDRHGQDRYRRTLARLSAGGRDVGSVLIAEGLALPWRDGRAAWEERWHHWCG</sequence>
<reference evidence="2" key="1">
    <citation type="submission" date="2022-08" db="EMBL/GenBank/DDBJ databases">
        <title>Microvirga terrae sp. nov., isolated from soil.</title>
        <authorList>
            <person name="Kim K.H."/>
            <person name="Seo Y.L."/>
            <person name="Kim J.M."/>
            <person name="Lee J.K."/>
            <person name="Han D.M."/>
            <person name="Jeon C.O."/>
        </authorList>
    </citation>
    <scope>NUCLEOTIDE SEQUENCE</scope>
    <source>
        <strain evidence="2">R24</strain>
    </source>
</reference>
<evidence type="ECO:0000313" key="3">
    <source>
        <dbReference type="Proteomes" id="UP001017257"/>
    </source>
</evidence>
<organism evidence="2 3">
    <name type="scientific">Microvirga terrae</name>
    <dbReference type="NCBI Taxonomy" id="2740529"/>
    <lineage>
        <taxon>Bacteria</taxon>
        <taxon>Pseudomonadati</taxon>
        <taxon>Pseudomonadota</taxon>
        <taxon>Alphaproteobacteria</taxon>
        <taxon>Hyphomicrobiales</taxon>
        <taxon>Methylobacteriaceae</taxon>
        <taxon>Microvirga</taxon>
    </lineage>
</organism>
<gene>
    <name evidence="2" type="ORF">HPT29_018725</name>
</gene>
<dbReference type="SUPFAM" id="SSF50199">
    <property type="entry name" value="Staphylococcal nuclease"/>
    <property type="match status" value="1"/>
</dbReference>
<dbReference type="InterPro" id="IPR016071">
    <property type="entry name" value="Staphylococal_nuclease_OB-fold"/>
</dbReference>
<dbReference type="Gene3D" id="2.40.50.90">
    <property type="match status" value="1"/>
</dbReference>
<accession>A0ABY5RRD0</accession>
<dbReference type="Pfam" id="PF00565">
    <property type="entry name" value="SNase"/>
    <property type="match status" value="1"/>
</dbReference>
<dbReference type="EMBL" id="CP102845">
    <property type="protein sequence ID" value="UVF18504.1"/>
    <property type="molecule type" value="Genomic_DNA"/>
</dbReference>